<dbReference type="SUPFAM" id="SSF103481">
    <property type="entry name" value="Multidrug resistance efflux transporter EmrE"/>
    <property type="match status" value="2"/>
</dbReference>
<dbReference type="GO" id="GO:0016020">
    <property type="term" value="C:membrane"/>
    <property type="evidence" value="ECO:0007669"/>
    <property type="project" value="UniProtKB-SubCell"/>
</dbReference>
<feature type="transmembrane region" description="Helical" evidence="6">
    <location>
        <begin position="184"/>
        <end position="204"/>
    </location>
</feature>
<evidence type="ECO:0000256" key="1">
    <source>
        <dbReference type="ARBA" id="ARBA00004141"/>
    </source>
</evidence>
<dbReference type="InterPro" id="IPR050638">
    <property type="entry name" value="AA-Vitamin_Transporters"/>
</dbReference>
<feature type="transmembrane region" description="Helical" evidence="6">
    <location>
        <begin position="70"/>
        <end position="92"/>
    </location>
</feature>
<evidence type="ECO:0000256" key="2">
    <source>
        <dbReference type="ARBA" id="ARBA00007362"/>
    </source>
</evidence>
<evidence type="ECO:0000256" key="3">
    <source>
        <dbReference type="ARBA" id="ARBA00022692"/>
    </source>
</evidence>
<gene>
    <name evidence="8" type="ORF">SAMN06295916_1310</name>
</gene>
<feature type="transmembrane region" description="Helical" evidence="6">
    <location>
        <begin position="98"/>
        <end position="116"/>
    </location>
</feature>
<protein>
    <submittedName>
        <fullName evidence="8">Permease of the drug/metabolite transporter (DMT) superfamily</fullName>
    </submittedName>
</protein>
<proteinExistence type="inferred from homology"/>
<feature type="transmembrane region" description="Helical" evidence="6">
    <location>
        <begin position="128"/>
        <end position="146"/>
    </location>
</feature>
<feature type="domain" description="EamA" evidence="7">
    <location>
        <begin position="156"/>
        <end position="288"/>
    </location>
</feature>
<comment type="similarity">
    <text evidence="2">Belongs to the EamA transporter family.</text>
</comment>
<feature type="transmembrane region" description="Helical" evidence="6">
    <location>
        <begin position="271"/>
        <end position="288"/>
    </location>
</feature>
<sequence>MTDHPWIHRLAPWIAPIFVFLWSTGFIIARYSMPYAEPMTVIFIRFASVVLCMLPVVLIWRAPWPNRSQIIHIAIAGALLQAGYVGGVWAAVKEGMSAGLTALIVGLQPILTAWFAAWIAEKVTPKQWLGLILGLLGVGLVVWAKLSLTGMSHLSLVFIVIALLSITMGTLYQKKYCAQFDLRTGSVIQFAASAIICLPLMFLFETREIIWAPELILSLIWAVLALSIGAISLLFVMIRNGEATRVTSLMYLTPPTTAIMAWLLFNEPITWTIILGIAITMSAVILVNRTTSK</sequence>
<evidence type="ECO:0000313" key="9">
    <source>
        <dbReference type="Proteomes" id="UP000197215"/>
    </source>
</evidence>
<keyword evidence="5 6" id="KW-0472">Membrane</keyword>
<dbReference type="EMBL" id="FYEX01000002">
    <property type="protein sequence ID" value="SNC71579.1"/>
    <property type="molecule type" value="Genomic_DNA"/>
</dbReference>
<evidence type="ECO:0000313" key="8">
    <source>
        <dbReference type="EMBL" id="SNC71579.1"/>
    </source>
</evidence>
<feature type="transmembrane region" description="Helical" evidence="6">
    <location>
        <begin position="12"/>
        <end position="33"/>
    </location>
</feature>
<feature type="transmembrane region" description="Helical" evidence="6">
    <location>
        <begin position="39"/>
        <end position="58"/>
    </location>
</feature>
<organism evidence="8 9">
    <name type="scientific">Polynucleobacter victoriensis</name>
    <dbReference type="NCBI Taxonomy" id="2049319"/>
    <lineage>
        <taxon>Bacteria</taxon>
        <taxon>Pseudomonadati</taxon>
        <taxon>Pseudomonadota</taxon>
        <taxon>Betaproteobacteria</taxon>
        <taxon>Burkholderiales</taxon>
        <taxon>Burkholderiaceae</taxon>
        <taxon>Polynucleobacter</taxon>
    </lineage>
</organism>
<evidence type="ECO:0000256" key="4">
    <source>
        <dbReference type="ARBA" id="ARBA00022989"/>
    </source>
</evidence>
<keyword evidence="4 6" id="KW-1133">Transmembrane helix</keyword>
<feature type="domain" description="EamA" evidence="7">
    <location>
        <begin position="17"/>
        <end position="142"/>
    </location>
</feature>
<keyword evidence="3 6" id="KW-0812">Transmembrane</keyword>
<feature type="transmembrane region" description="Helical" evidence="6">
    <location>
        <begin position="152"/>
        <end position="172"/>
    </location>
</feature>
<dbReference type="Proteomes" id="UP000197215">
    <property type="component" value="Unassembled WGS sequence"/>
</dbReference>
<accession>A0A212U029</accession>
<dbReference type="OrthoDB" id="9809509at2"/>
<name>A0A212U029_9BURK</name>
<dbReference type="InterPro" id="IPR000620">
    <property type="entry name" value="EamA_dom"/>
</dbReference>
<dbReference type="AlphaFoldDB" id="A0A212U029"/>
<feature type="transmembrane region" description="Helical" evidence="6">
    <location>
        <begin position="216"/>
        <end position="236"/>
    </location>
</feature>
<reference evidence="8 9" key="1">
    <citation type="submission" date="2017-06" db="EMBL/GenBank/DDBJ databases">
        <authorList>
            <person name="Kim H.J."/>
            <person name="Triplett B.A."/>
        </authorList>
    </citation>
    <scope>NUCLEOTIDE SEQUENCE [LARGE SCALE GENOMIC DNA]</scope>
    <source>
        <strain evidence="8 9">MWH-VicM1</strain>
    </source>
</reference>
<evidence type="ECO:0000259" key="7">
    <source>
        <dbReference type="Pfam" id="PF00892"/>
    </source>
</evidence>
<dbReference type="PANTHER" id="PTHR32322">
    <property type="entry name" value="INNER MEMBRANE TRANSPORTER"/>
    <property type="match status" value="1"/>
</dbReference>
<evidence type="ECO:0000256" key="5">
    <source>
        <dbReference type="ARBA" id="ARBA00023136"/>
    </source>
</evidence>
<dbReference type="Pfam" id="PF00892">
    <property type="entry name" value="EamA"/>
    <property type="match status" value="2"/>
</dbReference>
<keyword evidence="9" id="KW-1185">Reference proteome</keyword>
<comment type="subcellular location">
    <subcellularLocation>
        <location evidence="1">Membrane</location>
        <topology evidence="1">Multi-pass membrane protein</topology>
    </subcellularLocation>
</comment>
<evidence type="ECO:0000256" key="6">
    <source>
        <dbReference type="SAM" id="Phobius"/>
    </source>
</evidence>
<dbReference type="RefSeq" id="WP_088813258.1">
    <property type="nucleotide sequence ID" value="NZ_FYEX01000002.1"/>
</dbReference>
<dbReference type="InterPro" id="IPR037185">
    <property type="entry name" value="EmrE-like"/>
</dbReference>
<dbReference type="PANTHER" id="PTHR32322:SF2">
    <property type="entry name" value="EAMA DOMAIN-CONTAINING PROTEIN"/>
    <property type="match status" value="1"/>
</dbReference>